<evidence type="ECO:0000313" key="2">
    <source>
        <dbReference type="WBParaSite" id="RSKR_0000891000.1"/>
    </source>
</evidence>
<dbReference type="Proteomes" id="UP000095286">
    <property type="component" value="Unplaced"/>
</dbReference>
<proteinExistence type="predicted"/>
<reference evidence="2" key="1">
    <citation type="submission" date="2016-11" db="UniProtKB">
        <authorList>
            <consortium name="WormBaseParasite"/>
        </authorList>
    </citation>
    <scope>IDENTIFICATION</scope>
    <source>
        <strain evidence="2">KR3021</strain>
    </source>
</reference>
<name>A0AC35U8E5_9BILA</name>
<sequence length="343" mass="38476">MVDTDKNRPETWVIADDKKVIKEATAEILKNIKEEPVVTYVISPESQKSNKASDQYRDNGDLDSHKTSLEYLRGLEKQLVLTKSNMTGNGTVSLPVNTIEHDATDTKALANIEDEITENIKLLKAFNPIDGNETTIGHHVNSKEIMKDEETENDTFVEFKEDNKIAGVVINNGEELNETLSGDLITATGEMDQLKEVLGDIKSMLKYLKNDMDIDNDNLNSQFTSKSMNPRGSILGEQTQEFNNDDSGERITIRVRRDASKMDTLHCNNQNLHDVIDTVISNNQDPTLLKRKLIESVESNKKFPKGSVNAICSQYEFSFIINSDIYCEGGNGDVACFVFIIEE</sequence>
<dbReference type="WBParaSite" id="RSKR_0000891000.1">
    <property type="protein sequence ID" value="RSKR_0000891000.1"/>
    <property type="gene ID" value="RSKR_0000891000"/>
</dbReference>
<accession>A0AC35U8E5</accession>
<evidence type="ECO:0000313" key="1">
    <source>
        <dbReference type="Proteomes" id="UP000095286"/>
    </source>
</evidence>
<protein>
    <submittedName>
        <fullName evidence="2">Ground-like domain-containing protein</fullName>
    </submittedName>
</protein>
<organism evidence="1 2">
    <name type="scientific">Rhabditophanes sp. KR3021</name>
    <dbReference type="NCBI Taxonomy" id="114890"/>
    <lineage>
        <taxon>Eukaryota</taxon>
        <taxon>Metazoa</taxon>
        <taxon>Ecdysozoa</taxon>
        <taxon>Nematoda</taxon>
        <taxon>Chromadorea</taxon>
        <taxon>Rhabditida</taxon>
        <taxon>Tylenchina</taxon>
        <taxon>Panagrolaimomorpha</taxon>
        <taxon>Strongyloidoidea</taxon>
        <taxon>Alloionematidae</taxon>
        <taxon>Rhabditophanes</taxon>
    </lineage>
</organism>